<name>A0A0J9FJF9_SPHYA</name>
<accession>A0A0J9FJF9</accession>
<feature type="region of interest" description="Disordered" evidence="1">
    <location>
        <begin position="61"/>
        <end position="110"/>
    </location>
</feature>
<evidence type="ECO:0000256" key="1">
    <source>
        <dbReference type="SAM" id="MobiDB-lite"/>
    </source>
</evidence>
<evidence type="ECO:0000313" key="2">
    <source>
        <dbReference type="EMBL" id="ATP18296.1"/>
    </source>
</evidence>
<reference evidence="2 3" key="1">
    <citation type="submission" date="2017-04" db="EMBL/GenBank/DDBJ databases">
        <title>Characterization, genome and methylation analysis of a phthalic acid esters degrading strain Sphingobium yanoikuyae SHJ.</title>
        <authorList>
            <person name="Feng L."/>
        </authorList>
    </citation>
    <scope>NUCLEOTIDE SEQUENCE [LARGE SCALE GENOMIC DNA]</scope>
    <source>
        <strain evidence="2 3">SHJ</strain>
    </source>
</reference>
<dbReference type="Proteomes" id="UP000037029">
    <property type="component" value="Chromosome"/>
</dbReference>
<organism evidence="2 3">
    <name type="scientific">Sphingobium yanoikuyae</name>
    <name type="common">Sphingomonas yanoikuyae</name>
    <dbReference type="NCBI Taxonomy" id="13690"/>
    <lineage>
        <taxon>Bacteria</taxon>
        <taxon>Pseudomonadati</taxon>
        <taxon>Pseudomonadota</taxon>
        <taxon>Alphaproteobacteria</taxon>
        <taxon>Sphingomonadales</taxon>
        <taxon>Sphingomonadaceae</taxon>
        <taxon>Sphingobium</taxon>
    </lineage>
</organism>
<gene>
    <name evidence="2" type="ORF">BV87_07745</name>
</gene>
<sequence length="110" mass="12321">MAVLRDQGGSMDDVIALDRRISNQIDKGRGIRFSQEELDLLILIGAIDVVKAAATEAMKKRAEARHQEREARMAEREGFSPRARISRQATEAEIEAASRRARRAFGGRDK</sequence>
<feature type="compositionally biased region" description="Basic and acidic residues" evidence="1">
    <location>
        <begin position="61"/>
        <end position="79"/>
    </location>
</feature>
<dbReference type="EMBL" id="CP020925">
    <property type="protein sequence ID" value="ATP18296.1"/>
    <property type="molecule type" value="Genomic_DNA"/>
</dbReference>
<evidence type="ECO:0000313" key="3">
    <source>
        <dbReference type="Proteomes" id="UP000037029"/>
    </source>
</evidence>
<feature type="compositionally biased region" description="Basic residues" evidence="1">
    <location>
        <begin position="99"/>
        <end position="110"/>
    </location>
</feature>
<protein>
    <submittedName>
        <fullName evidence="2">Uncharacterized protein</fullName>
    </submittedName>
</protein>
<proteinExistence type="predicted"/>
<dbReference type="AlphaFoldDB" id="A0A0J9FJF9"/>